<evidence type="ECO:0000313" key="2">
    <source>
        <dbReference type="Proteomes" id="UP000593579"/>
    </source>
</evidence>
<name>A0A7J9CDK8_GOSGO</name>
<gene>
    <name evidence="1" type="ORF">Gogos_009066</name>
</gene>
<reference evidence="1 2" key="1">
    <citation type="journal article" date="2019" name="Genome Biol. Evol.">
        <title>Insights into the evolution of the New World diploid cottons (Gossypium, subgenus Houzingenia) based on genome sequencing.</title>
        <authorList>
            <person name="Grover C.E."/>
            <person name="Arick M.A. 2nd"/>
            <person name="Thrash A."/>
            <person name="Conover J.L."/>
            <person name="Sanders W.S."/>
            <person name="Peterson D.G."/>
            <person name="Frelichowski J.E."/>
            <person name="Scheffler J.A."/>
            <person name="Scheffler B.E."/>
            <person name="Wendel J.F."/>
        </authorList>
    </citation>
    <scope>NUCLEOTIDE SEQUENCE [LARGE SCALE GENOMIC DNA]</scope>
    <source>
        <strain evidence="1">5</strain>
        <tissue evidence="1">Leaf</tissue>
    </source>
</reference>
<dbReference type="EMBL" id="JABEZY010000009">
    <property type="protein sequence ID" value="MBA0746559.1"/>
    <property type="molecule type" value="Genomic_DNA"/>
</dbReference>
<accession>A0A7J9CDK8</accession>
<dbReference type="Proteomes" id="UP000593579">
    <property type="component" value="Unassembled WGS sequence"/>
</dbReference>
<keyword evidence="2" id="KW-1185">Reference proteome</keyword>
<dbReference type="AlphaFoldDB" id="A0A7J9CDK8"/>
<comment type="caution">
    <text evidence="1">The sequence shown here is derived from an EMBL/GenBank/DDBJ whole genome shotgun (WGS) entry which is preliminary data.</text>
</comment>
<proteinExistence type="predicted"/>
<dbReference type="OrthoDB" id="10379315at2759"/>
<feature type="non-terminal residue" evidence="1">
    <location>
        <position position="1"/>
    </location>
</feature>
<protein>
    <submittedName>
        <fullName evidence="1">Uncharacterized protein</fullName>
    </submittedName>
</protein>
<sequence>SPRLKLLERAKELNEEDEYKENVNVFGEGTAILIYLSTETSSISSLDVPTFGGGQSIWKQKTITTDQLVLYVDEFLQRWLGVQMVHGSQEMPRILGEGGGGDFVRCIFGFIRSKPEPFMVEILAACEALSWLRSWHDANKAVHALVRAALLKANYFDCISCPPYIVGIVNAGFRQW</sequence>
<evidence type="ECO:0000313" key="1">
    <source>
        <dbReference type="EMBL" id="MBA0746559.1"/>
    </source>
</evidence>
<organism evidence="1 2">
    <name type="scientific">Gossypium gossypioides</name>
    <name type="common">Mexican cotton</name>
    <name type="synonym">Selera gossypioides</name>
    <dbReference type="NCBI Taxonomy" id="34282"/>
    <lineage>
        <taxon>Eukaryota</taxon>
        <taxon>Viridiplantae</taxon>
        <taxon>Streptophyta</taxon>
        <taxon>Embryophyta</taxon>
        <taxon>Tracheophyta</taxon>
        <taxon>Spermatophyta</taxon>
        <taxon>Magnoliopsida</taxon>
        <taxon>eudicotyledons</taxon>
        <taxon>Gunneridae</taxon>
        <taxon>Pentapetalae</taxon>
        <taxon>rosids</taxon>
        <taxon>malvids</taxon>
        <taxon>Malvales</taxon>
        <taxon>Malvaceae</taxon>
        <taxon>Malvoideae</taxon>
        <taxon>Gossypium</taxon>
    </lineage>
</organism>